<evidence type="ECO:0000313" key="1">
    <source>
        <dbReference type="EMBL" id="KAI9462049.1"/>
    </source>
</evidence>
<protein>
    <submittedName>
        <fullName evidence="1">WSC domain-containing protein</fullName>
    </submittedName>
</protein>
<evidence type="ECO:0000313" key="2">
    <source>
        <dbReference type="Proteomes" id="UP001207468"/>
    </source>
</evidence>
<comment type="caution">
    <text evidence="1">The sequence shown here is derived from an EMBL/GenBank/DDBJ whole genome shotgun (WGS) entry which is preliminary data.</text>
</comment>
<name>A0ACC0U4R2_9AGAM</name>
<sequence length="390" mass="42242">MILSFFVAGLLLVPLANAFWRLPCAKPVLDGRIDPIINPGRASGHVHTIMGSNAIGFDTTFADLQHSDCSTCKVTDDKSAYWIPHMYYQFANGSFRAVPHDGMLCPNQLRRYYIQRSAANETVQPFPDGLRIVTGDPFVRSYTGTPESRAISWNCLDFNGPPAQQTPGFANTRCPSGLRAQVFFPACWDGVNLDSSDHKSHMAYPDGIDNGLCPPSHPVHLVSIFYEVYFAVAFFNALNDGGRFVLANGDPTGYGLHGDFMNGWDRSVLSRAITTCTADSGVIEDCPVFQKEGRFNADADMNACSGSNPLPGEPILGAVVTYLPGCPAVTPGPDPATPADLAPGCVARRSELESEHAVARDTAKSEVSQARATRPRRHRAMRGHGLLPVV</sequence>
<dbReference type="Proteomes" id="UP001207468">
    <property type="component" value="Unassembled WGS sequence"/>
</dbReference>
<proteinExistence type="predicted"/>
<organism evidence="1 2">
    <name type="scientific">Russula earlei</name>
    <dbReference type="NCBI Taxonomy" id="71964"/>
    <lineage>
        <taxon>Eukaryota</taxon>
        <taxon>Fungi</taxon>
        <taxon>Dikarya</taxon>
        <taxon>Basidiomycota</taxon>
        <taxon>Agaricomycotina</taxon>
        <taxon>Agaricomycetes</taxon>
        <taxon>Russulales</taxon>
        <taxon>Russulaceae</taxon>
        <taxon>Russula</taxon>
    </lineage>
</organism>
<gene>
    <name evidence="1" type="ORF">F5148DRAFT_982903</name>
</gene>
<reference evidence="1" key="1">
    <citation type="submission" date="2021-03" db="EMBL/GenBank/DDBJ databases">
        <title>Evolutionary priming and transition to the ectomycorrhizal habit in an iconic lineage of mushroom-forming fungi: is preadaptation a requirement?</title>
        <authorList>
            <consortium name="DOE Joint Genome Institute"/>
            <person name="Looney B.P."/>
            <person name="Miyauchi S."/>
            <person name="Morin E."/>
            <person name="Drula E."/>
            <person name="Courty P.E."/>
            <person name="Chicoki N."/>
            <person name="Fauchery L."/>
            <person name="Kohler A."/>
            <person name="Kuo A."/>
            <person name="LaButti K."/>
            <person name="Pangilinan J."/>
            <person name="Lipzen A."/>
            <person name="Riley R."/>
            <person name="Andreopoulos W."/>
            <person name="He G."/>
            <person name="Johnson J."/>
            <person name="Barry K.W."/>
            <person name="Grigoriev I.V."/>
            <person name="Nagy L."/>
            <person name="Hibbett D."/>
            <person name="Henrissat B."/>
            <person name="Matheny P.B."/>
            <person name="Labbe J."/>
            <person name="Martin A.F."/>
        </authorList>
    </citation>
    <scope>NUCLEOTIDE SEQUENCE</scope>
    <source>
        <strain evidence="1">BPL698</strain>
    </source>
</reference>
<accession>A0ACC0U4R2</accession>
<dbReference type="EMBL" id="JAGFNK010000171">
    <property type="protein sequence ID" value="KAI9462049.1"/>
    <property type="molecule type" value="Genomic_DNA"/>
</dbReference>
<keyword evidence="2" id="KW-1185">Reference proteome</keyword>